<dbReference type="InterPro" id="IPR035464">
    <property type="entry name" value="SIS_AgaS"/>
</dbReference>
<dbReference type="InterPro" id="IPR001347">
    <property type="entry name" value="SIS_dom"/>
</dbReference>
<dbReference type="Proteomes" id="UP000199087">
    <property type="component" value="Unassembled WGS sequence"/>
</dbReference>
<dbReference type="InterPro" id="IPR050303">
    <property type="entry name" value="GatZ_KbaZ_carbometab"/>
</dbReference>
<keyword evidence="2" id="KW-0677">Repeat</keyword>
<dbReference type="GO" id="GO:0097367">
    <property type="term" value="F:carbohydrate derivative binding"/>
    <property type="evidence" value="ECO:0007669"/>
    <property type="project" value="InterPro"/>
</dbReference>
<comment type="similarity">
    <text evidence="1">Belongs to the SIS family. AgaS subfamily.</text>
</comment>
<dbReference type="Pfam" id="PF01380">
    <property type="entry name" value="SIS"/>
    <property type="match status" value="1"/>
</dbReference>
<dbReference type="PROSITE" id="PS51464">
    <property type="entry name" value="SIS"/>
    <property type="match status" value="2"/>
</dbReference>
<dbReference type="GO" id="GO:0005886">
    <property type="term" value="C:plasma membrane"/>
    <property type="evidence" value="ECO:0007669"/>
    <property type="project" value="TreeGrafter"/>
</dbReference>
<dbReference type="STRING" id="1499688.BN000_01221"/>
<evidence type="ECO:0000256" key="2">
    <source>
        <dbReference type="ARBA" id="ARBA00022737"/>
    </source>
</evidence>
<gene>
    <name evidence="6" type="ORF">BN000_01221</name>
</gene>
<dbReference type="PANTHER" id="PTHR32502">
    <property type="entry name" value="N-ACETYLGALACTOSAMINE PERMEASE II COMPONENT-RELATED"/>
    <property type="match status" value="1"/>
</dbReference>
<keyword evidence="3" id="KW-0378">Hydrolase</keyword>
<evidence type="ECO:0000313" key="7">
    <source>
        <dbReference type="Proteomes" id="UP000199087"/>
    </source>
</evidence>
<dbReference type="InterPro" id="IPR035466">
    <property type="entry name" value="GlmS/AgaS_SIS"/>
</dbReference>
<organism evidence="6 7">
    <name type="scientific">Neobacillus massiliamazoniensis</name>
    <dbReference type="NCBI Taxonomy" id="1499688"/>
    <lineage>
        <taxon>Bacteria</taxon>
        <taxon>Bacillati</taxon>
        <taxon>Bacillota</taxon>
        <taxon>Bacilli</taxon>
        <taxon>Bacillales</taxon>
        <taxon>Bacillaceae</taxon>
        <taxon>Neobacillus</taxon>
    </lineage>
</organism>
<dbReference type="PANTHER" id="PTHR32502:SF3">
    <property type="entry name" value="D-GALACTOSAMINE-6-PHOSPHATE DEAMINASE AGAS-RELATED"/>
    <property type="match status" value="1"/>
</dbReference>
<proteinExistence type="inferred from homology"/>
<evidence type="ECO:0000256" key="4">
    <source>
        <dbReference type="ARBA" id="ARBA00029292"/>
    </source>
</evidence>
<dbReference type="InterPro" id="IPR046348">
    <property type="entry name" value="SIS_dom_sf"/>
</dbReference>
<evidence type="ECO:0000256" key="1">
    <source>
        <dbReference type="ARBA" id="ARBA00007748"/>
    </source>
</evidence>
<dbReference type="GO" id="GO:0016787">
    <property type="term" value="F:hydrolase activity"/>
    <property type="evidence" value="ECO:0007669"/>
    <property type="project" value="UniProtKB-KW"/>
</dbReference>
<name>A0A0U1NTC7_9BACI</name>
<dbReference type="EMBL" id="CVRB01000001">
    <property type="protein sequence ID" value="CRK81321.1"/>
    <property type="molecule type" value="Genomic_DNA"/>
</dbReference>
<evidence type="ECO:0000259" key="5">
    <source>
        <dbReference type="PROSITE" id="PS51464"/>
    </source>
</evidence>
<dbReference type="GO" id="GO:0009401">
    <property type="term" value="P:phosphoenolpyruvate-dependent sugar phosphotransferase system"/>
    <property type="evidence" value="ECO:0007669"/>
    <property type="project" value="TreeGrafter"/>
</dbReference>
<sequence>MFTLSQDQLMPLGASTTTAEIKQQPEIWGEAFTLYAEKRNNIEAFLKNLTERHHRIRVIFTGAGTSAYVGDTVTPYLKEKVDENQWDLMSVPTTAIVSNPYQFLKADIPTLLISFARSGNSPESVASVELAEQIVTNLYQITITCSKDGKLAQRAKGDEHNLLLLMPERSNDQGFAMTGSYTCMTLTALLIFDSLSIEEKGCIVETVRRMGQSVISKEADIANMISSDFERIIYLGSGGFEGLAREAQLKILELTAGKIATSFDSSLGFRHGPKSFVNEKAVVFLFVSNHPYTRRYDLDMLNELKQDQIASFICAIAVDGDMNYGGDTFLFDSDALTVPDAYLSLPFVMFGQTIALLASVKVGNIPDTPSPSGTVNRVVKGVTIHKYK</sequence>
<dbReference type="CDD" id="cd05008">
    <property type="entry name" value="SIS_GlmS_GlmD_1"/>
    <property type="match status" value="1"/>
</dbReference>
<protein>
    <submittedName>
        <fullName evidence="6">Putative tagatose-6-phosphate ketose/aldose isomerase</fullName>
    </submittedName>
</protein>
<dbReference type="CDD" id="cd05010">
    <property type="entry name" value="SIS_AgaS_like"/>
    <property type="match status" value="1"/>
</dbReference>
<dbReference type="Gene3D" id="3.40.50.10490">
    <property type="entry name" value="Glucose-6-phosphate isomerase like protein, domain 1"/>
    <property type="match status" value="2"/>
</dbReference>
<reference evidence="7" key="1">
    <citation type="submission" date="2015-05" db="EMBL/GenBank/DDBJ databases">
        <authorList>
            <person name="Urmite Genomes"/>
        </authorList>
    </citation>
    <scope>NUCLEOTIDE SEQUENCE [LARGE SCALE GENOMIC DNA]</scope>
    <source>
        <strain evidence="7">LF1</strain>
    </source>
</reference>
<dbReference type="GO" id="GO:0016853">
    <property type="term" value="F:isomerase activity"/>
    <property type="evidence" value="ECO:0007669"/>
    <property type="project" value="UniProtKB-KW"/>
</dbReference>
<evidence type="ECO:0000256" key="3">
    <source>
        <dbReference type="ARBA" id="ARBA00022801"/>
    </source>
</evidence>
<feature type="domain" description="SIS" evidence="5">
    <location>
        <begin position="221"/>
        <end position="369"/>
    </location>
</feature>
<feature type="domain" description="SIS" evidence="5">
    <location>
        <begin position="42"/>
        <end position="202"/>
    </location>
</feature>
<dbReference type="GO" id="GO:1901135">
    <property type="term" value="P:carbohydrate derivative metabolic process"/>
    <property type="evidence" value="ECO:0007669"/>
    <property type="project" value="InterPro"/>
</dbReference>
<keyword evidence="6" id="KW-0413">Isomerase</keyword>
<accession>A0A0U1NTC7</accession>
<dbReference type="RefSeq" id="WP_090632166.1">
    <property type="nucleotide sequence ID" value="NZ_CVRB01000001.1"/>
</dbReference>
<evidence type="ECO:0000313" key="6">
    <source>
        <dbReference type="EMBL" id="CRK81321.1"/>
    </source>
</evidence>
<dbReference type="AlphaFoldDB" id="A0A0U1NTC7"/>
<dbReference type="OrthoDB" id="9779207at2"/>
<keyword evidence="7" id="KW-1185">Reference proteome</keyword>
<dbReference type="SUPFAM" id="SSF53697">
    <property type="entry name" value="SIS domain"/>
    <property type="match status" value="1"/>
</dbReference>
<comment type="catalytic activity">
    <reaction evidence="4">
        <text>D-galactosamine 6-phosphate + H2O = D-tagatopyranose 1-phosphate + NH4(+)</text>
        <dbReference type="Rhea" id="RHEA:47680"/>
        <dbReference type="ChEBI" id="CHEBI:15377"/>
        <dbReference type="ChEBI" id="CHEBI:28938"/>
        <dbReference type="ChEBI" id="CHEBI:71674"/>
        <dbReference type="ChEBI" id="CHEBI:138150"/>
    </reaction>
</comment>